<dbReference type="Gene3D" id="3.30.460.10">
    <property type="entry name" value="Beta Polymerase, domain 2"/>
    <property type="match status" value="1"/>
</dbReference>
<dbReference type="GO" id="GO:0043023">
    <property type="term" value="F:ribosomal large subunit binding"/>
    <property type="evidence" value="ECO:0007669"/>
    <property type="project" value="TreeGrafter"/>
</dbReference>
<dbReference type="AlphaFoldDB" id="A0A7U4JAV3"/>
<keyword evidence="2" id="KW-0963">Cytoplasm</keyword>
<reference evidence="3 4" key="1">
    <citation type="journal article" date="2015" name="Int. J. Syst. Evol. Microbiol.">
        <title>Sphingomonas hengshuiensis sp. nov., isolated from lake wetland.</title>
        <authorList>
            <person name="Wei S."/>
            <person name="Wang T."/>
            <person name="Liu H."/>
            <person name="Zhang C."/>
            <person name="Guo J."/>
            <person name="Wang Q."/>
            <person name="Liang K."/>
            <person name="Zhang Z."/>
        </authorList>
    </citation>
    <scope>NUCLEOTIDE SEQUENCE [LARGE SCALE GENOMIC DNA]</scope>
    <source>
        <strain evidence="3 4">WHSC-8</strain>
    </source>
</reference>
<evidence type="ECO:0000313" key="3">
    <source>
        <dbReference type="EMBL" id="AJP73342.1"/>
    </source>
</evidence>
<dbReference type="OrthoDB" id="9793681at2"/>
<evidence type="ECO:0000256" key="2">
    <source>
        <dbReference type="HAMAP-Rule" id="MF_01477"/>
    </source>
</evidence>
<comment type="subunit">
    <text evidence="2">Interacts with ribosomal protein uL14 (rplN).</text>
</comment>
<keyword evidence="4" id="KW-1185">Reference proteome</keyword>
<evidence type="ECO:0000256" key="1">
    <source>
        <dbReference type="ARBA" id="ARBA00010574"/>
    </source>
</evidence>
<organism evidence="3 4">
    <name type="scientific">Sphingomonas hengshuiensis</name>
    <dbReference type="NCBI Taxonomy" id="1609977"/>
    <lineage>
        <taxon>Bacteria</taxon>
        <taxon>Pseudomonadati</taxon>
        <taxon>Pseudomonadota</taxon>
        <taxon>Alphaproteobacteria</taxon>
        <taxon>Sphingomonadales</taxon>
        <taxon>Sphingomonadaceae</taxon>
        <taxon>Sphingomonas</taxon>
    </lineage>
</organism>
<accession>A0A7U4JAV3</accession>
<reference evidence="3 4" key="2">
    <citation type="submission" date="2015-02" db="EMBL/GenBank/DDBJ databases">
        <title>The complete genome of Sphingomonas hengshuiensis sp. WHSC-8 isolated from soil of Hengshui Lake.</title>
        <authorList>
            <person name="Wei S."/>
            <person name="Guo J."/>
            <person name="Su C."/>
            <person name="Wu R."/>
            <person name="Zhang Z."/>
            <person name="Liang K."/>
            <person name="Li H."/>
            <person name="Wang T."/>
            <person name="Liu H."/>
            <person name="Zhang C."/>
            <person name="Li Z."/>
            <person name="Wang Q."/>
            <person name="Meng J."/>
        </authorList>
    </citation>
    <scope>NUCLEOTIDE SEQUENCE [LARGE SCALE GENOMIC DNA]</scope>
    <source>
        <strain evidence="3 4">WHSC-8</strain>
    </source>
</reference>
<dbReference type="PANTHER" id="PTHR21043">
    <property type="entry name" value="IOJAP SUPERFAMILY ORTHOLOG"/>
    <property type="match status" value="1"/>
</dbReference>
<dbReference type="RefSeq" id="WP_044334164.1">
    <property type="nucleotide sequence ID" value="NZ_CP010836.1"/>
</dbReference>
<dbReference type="KEGG" id="sphi:TS85_18390"/>
<gene>
    <name evidence="2" type="primary">rsfS</name>
    <name evidence="3" type="ORF">TS85_18390</name>
</gene>
<name>A0A7U4JAV3_9SPHN</name>
<keyword evidence="2" id="KW-0678">Repressor</keyword>
<evidence type="ECO:0000313" key="4">
    <source>
        <dbReference type="Proteomes" id="UP000032300"/>
    </source>
</evidence>
<comment type="similarity">
    <text evidence="1 2">Belongs to the Iojap/RsfS family.</text>
</comment>
<dbReference type="GO" id="GO:0017148">
    <property type="term" value="P:negative regulation of translation"/>
    <property type="evidence" value="ECO:0007669"/>
    <property type="project" value="UniProtKB-UniRule"/>
</dbReference>
<dbReference type="NCBIfam" id="TIGR00090">
    <property type="entry name" value="rsfS_iojap_ybeB"/>
    <property type="match status" value="1"/>
</dbReference>
<dbReference type="PANTHER" id="PTHR21043:SF0">
    <property type="entry name" value="MITOCHONDRIAL ASSEMBLY OF RIBOSOMAL LARGE SUBUNIT PROTEIN 1"/>
    <property type="match status" value="1"/>
</dbReference>
<proteinExistence type="inferred from homology"/>
<comment type="subcellular location">
    <subcellularLocation>
        <location evidence="2">Cytoplasm</location>
    </subcellularLocation>
</comment>
<dbReference type="HAMAP" id="MF_01477">
    <property type="entry name" value="Iojap_RsfS"/>
    <property type="match status" value="1"/>
</dbReference>
<dbReference type="InterPro" id="IPR004394">
    <property type="entry name" value="Iojap/RsfS/C7orf30"/>
</dbReference>
<dbReference type="Pfam" id="PF02410">
    <property type="entry name" value="RsfS"/>
    <property type="match status" value="1"/>
</dbReference>
<dbReference type="Proteomes" id="UP000032300">
    <property type="component" value="Chromosome"/>
</dbReference>
<comment type="function">
    <text evidence="2">Functions as a ribosomal silencing factor. Interacts with ribosomal protein uL14 (rplN), blocking formation of intersubunit bridge B8. Prevents association of the 30S and 50S ribosomal subunits and the formation of functional ribosomes, thus repressing translation.</text>
</comment>
<dbReference type="SUPFAM" id="SSF81301">
    <property type="entry name" value="Nucleotidyltransferase"/>
    <property type="match status" value="1"/>
</dbReference>
<keyword evidence="2" id="KW-0810">Translation regulation</keyword>
<dbReference type="GO" id="GO:0005737">
    <property type="term" value="C:cytoplasm"/>
    <property type="evidence" value="ECO:0007669"/>
    <property type="project" value="UniProtKB-SubCell"/>
</dbReference>
<dbReference type="InterPro" id="IPR043519">
    <property type="entry name" value="NT_sf"/>
</dbReference>
<sequence length="125" mass="13577">MATSPTVQRSTDPQGIDALHKLVLTSLDDDQAVETVSIPLAGKSSIADYMVVASGRSTRQVASMAMKLAEKIKAECGRSPRIEGLPTADWVLIDAGDVIVHLFRPEVRSFYNLERMWSFGEASPA</sequence>
<dbReference type="GO" id="GO:0042256">
    <property type="term" value="P:cytosolic ribosome assembly"/>
    <property type="evidence" value="ECO:0007669"/>
    <property type="project" value="UniProtKB-UniRule"/>
</dbReference>
<protein>
    <recommendedName>
        <fullName evidence="2">Ribosomal silencing factor RsfS</fullName>
    </recommendedName>
</protein>
<dbReference type="EMBL" id="CP010836">
    <property type="protein sequence ID" value="AJP73342.1"/>
    <property type="molecule type" value="Genomic_DNA"/>
</dbReference>
<dbReference type="GO" id="GO:0090071">
    <property type="term" value="P:negative regulation of ribosome biogenesis"/>
    <property type="evidence" value="ECO:0007669"/>
    <property type="project" value="UniProtKB-UniRule"/>
</dbReference>